<keyword evidence="2" id="KW-1185">Reference proteome</keyword>
<dbReference type="RefSeq" id="WP_404535599.1">
    <property type="nucleotide sequence ID" value="NZ_JADIKL010000001.1"/>
</dbReference>
<evidence type="ECO:0000313" key="2">
    <source>
        <dbReference type="Proteomes" id="UP001620397"/>
    </source>
</evidence>
<evidence type="ECO:0000313" key="1">
    <source>
        <dbReference type="EMBL" id="MFK2929480.1"/>
    </source>
</evidence>
<sequence>MTDTIELLEAISGDASLRYASSDELKGALNRSQTNAELTLAMASGDSVLLRQMLSCNGIVQQVEQAPQIQSVALLELDWARSAA</sequence>
<comment type="caution">
    <text evidence="1">The sequence shown here is derived from an EMBL/GenBank/DDBJ whole genome shotgun (WGS) entry which is preliminary data.</text>
</comment>
<protein>
    <submittedName>
        <fullName evidence="1">Uncharacterized protein</fullName>
    </submittedName>
</protein>
<gene>
    <name evidence="1" type="ORF">ISP14_01635</name>
</gene>
<accession>A0ABW8KBI7</accession>
<proteinExistence type="predicted"/>
<dbReference type="EMBL" id="JADIKL010000001">
    <property type="protein sequence ID" value="MFK2929480.1"/>
    <property type="molecule type" value="Genomic_DNA"/>
</dbReference>
<name>A0ABW8KBI7_9GAMM</name>
<organism evidence="1 2">
    <name type="scientific">Dyella agri</name>
    <dbReference type="NCBI Taxonomy" id="1926869"/>
    <lineage>
        <taxon>Bacteria</taxon>
        <taxon>Pseudomonadati</taxon>
        <taxon>Pseudomonadota</taxon>
        <taxon>Gammaproteobacteria</taxon>
        <taxon>Lysobacterales</taxon>
        <taxon>Rhodanobacteraceae</taxon>
        <taxon>Dyella</taxon>
    </lineage>
</organism>
<reference evidence="1 2" key="1">
    <citation type="submission" date="2020-10" db="EMBL/GenBank/DDBJ databases">
        <title>Phylogeny of dyella-like bacteria.</title>
        <authorList>
            <person name="Fu J."/>
        </authorList>
    </citation>
    <scope>NUCLEOTIDE SEQUENCE [LARGE SCALE GENOMIC DNA]</scope>
    <source>
        <strain evidence="1 2">DKC-1</strain>
    </source>
</reference>
<dbReference type="Proteomes" id="UP001620397">
    <property type="component" value="Unassembled WGS sequence"/>
</dbReference>